<dbReference type="RefSeq" id="WP_286486111.1">
    <property type="nucleotide sequence ID" value="NZ_JACALR010000004.1"/>
</dbReference>
<name>A0AAW7DK93_9FLAO</name>
<dbReference type="PROSITE" id="PS51257">
    <property type="entry name" value="PROKAR_LIPOPROTEIN"/>
    <property type="match status" value="1"/>
</dbReference>
<sequence length="807" mass="87166">MIKNLFLTFITLLLSCSLFAQVGINTNDPKATLDVSSSNNINDAPAGIISPRVTLDYLITNDNLYTVDQTGVIVYVYEVEEASSKNSISSTINIKKDGYYYFDGIHWLLFVVPDEIHIPSQPWRVEETGIEATENTESIVQNSQVGIGFTNMIDESAQFEVRSSSKGILIPRMTTGERDIIVNPENSLLIYNTDTSCFNFYKNTKWKSLCGDIGQSEIILPNCSSAVFGGTYKVGTVVNSGNYFQITVNVVEAGDYSILINNSVAGFFFQKEGTFPNTGNYTIQIPAIGTPKVSGLNTFTITINDKEIIACNPVVDVLAADVQFNSIVFKGADQLKKGESSAGKAFNITVNVVNPGYFNFNTNTVNGVTYSADNVNLMTTGIQAVTLYANGNPPASAGTFMYTITGSGYVGTTVTGAVEVIESKAVISSISCSSATVKGTYNLNTPLTASNYIDIPVTASTTGTYDISIVSADNPGFSFSGSGSITSVGTTSIRVYGTGTPTKAGTLPFTVTINGVTCTLNVNVVMPIKPILLVGDSFTQVRNALKNIQNFGVDGKSKIESFTDANIKLETGSINSTKLKDYINNQGVQVILIGWSWNPDAACISVLKDFVQKKKGFVYWVESQDDQPYIKSFIDQTYNGNVTMTEDEYYIYTAKIDSNLASDNPFINGVFGNVPNAILRSDDYPSWIGVVPSTLPSSLKGLLNLPANNTSSTTGVNSARTTFIYGEGFFMYPDWGMTNYADGVYYGTSSPIGTGSGTFNGYQGWDGTSVGAKNVNNTSIANWIIFGNAMDHIFKYVQNNYDATIKL</sequence>
<dbReference type="EMBL" id="JACALR010000004">
    <property type="protein sequence ID" value="MDM1551564.1"/>
    <property type="molecule type" value="Genomic_DNA"/>
</dbReference>
<gene>
    <name evidence="2" type="ORF">HX095_10085</name>
</gene>
<reference evidence="2" key="1">
    <citation type="submission" date="2020-06" db="EMBL/GenBank/DDBJ databases">
        <authorList>
            <person name="Dong N."/>
        </authorList>
    </citation>
    <scope>NUCLEOTIDE SEQUENCE</scope>
    <source>
        <strain evidence="2">210</strain>
    </source>
</reference>
<accession>A0AAW7DK93</accession>
<keyword evidence="1" id="KW-0732">Signal</keyword>
<protein>
    <submittedName>
        <fullName evidence="2">Uncharacterized protein</fullName>
    </submittedName>
</protein>
<reference evidence="2" key="2">
    <citation type="journal article" date="2022" name="Sci. Total Environ.">
        <title>Prevalence, transmission, and molecular epidemiology of tet(X)-positive bacteria among humans, animals, and environmental niches in China: An epidemiological, and genomic-based study.</title>
        <authorList>
            <person name="Dong N."/>
            <person name="Zeng Y."/>
            <person name="Cai C."/>
            <person name="Sun C."/>
            <person name="Lu J."/>
            <person name="Liu C."/>
            <person name="Zhou H."/>
            <person name="Sun Q."/>
            <person name="Shu L."/>
            <person name="Wang H."/>
            <person name="Wang Y."/>
            <person name="Wang S."/>
            <person name="Wu C."/>
            <person name="Chan E.W."/>
            <person name="Chen G."/>
            <person name="Shen Z."/>
            <person name="Chen S."/>
            <person name="Zhang R."/>
        </authorList>
    </citation>
    <scope>NUCLEOTIDE SEQUENCE</scope>
    <source>
        <strain evidence="2">210</strain>
    </source>
</reference>
<evidence type="ECO:0000313" key="3">
    <source>
        <dbReference type="Proteomes" id="UP001173578"/>
    </source>
</evidence>
<feature type="signal peptide" evidence="1">
    <location>
        <begin position="1"/>
        <end position="20"/>
    </location>
</feature>
<dbReference type="Proteomes" id="UP001173578">
    <property type="component" value="Unassembled WGS sequence"/>
</dbReference>
<evidence type="ECO:0000313" key="2">
    <source>
        <dbReference type="EMBL" id="MDM1551564.1"/>
    </source>
</evidence>
<dbReference type="AlphaFoldDB" id="A0AAW7DK93"/>
<feature type="chain" id="PRO_5043319615" evidence="1">
    <location>
        <begin position="21"/>
        <end position="807"/>
    </location>
</feature>
<organism evidence="2 3">
    <name type="scientific">Empedobacter falsenii</name>
    <dbReference type="NCBI Taxonomy" id="343874"/>
    <lineage>
        <taxon>Bacteria</taxon>
        <taxon>Pseudomonadati</taxon>
        <taxon>Bacteroidota</taxon>
        <taxon>Flavobacteriia</taxon>
        <taxon>Flavobacteriales</taxon>
        <taxon>Weeksellaceae</taxon>
        <taxon>Empedobacter</taxon>
    </lineage>
</organism>
<comment type="caution">
    <text evidence="2">The sequence shown here is derived from an EMBL/GenBank/DDBJ whole genome shotgun (WGS) entry which is preliminary data.</text>
</comment>
<evidence type="ECO:0000256" key="1">
    <source>
        <dbReference type="SAM" id="SignalP"/>
    </source>
</evidence>
<proteinExistence type="predicted"/>